<feature type="region of interest" description="Disordered" evidence="1">
    <location>
        <begin position="1"/>
        <end position="121"/>
    </location>
</feature>
<evidence type="ECO:0000313" key="3">
    <source>
        <dbReference type="Proteomes" id="UP000219338"/>
    </source>
</evidence>
<gene>
    <name evidence="2" type="ORF">ARMOST_10196</name>
</gene>
<dbReference type="Proteomes" id="UP000219338">
    <property type="component" value="Unassembled WGS sequence"/>
</dbReference>
<protein>
    <submittedName>
        <fullName evidence="2">Uncharacterized protein</fullName>
    </submittedName>
</protein>
<name>A0A284RDM7_ARMOS</name>
<sequence length="121" mass="13116">MPLLVQATQGTPLCPLPRPPQKRTTETYGLTTTASPPPPAYDPTNLPPLERALLPIQPCPIMGFPTAPTHSEDDTPWNHPAPTAHQLPPPTQFILISSDNEDLDHLTPPNSDSERIPSPPP</sequence>
<feature type="compositionally biased region" description="Polar residues" evidence="1">
    <location>
        <begin position="1"/>
        <end position="11"/>
    </location>
</feature>
<keyword evidence="3" id="KW-1185">Reference proteome</keyword>
<organism evidence="2 3">
    <name type="scientific">Armillaria ostoyae</name>
    <name type="common">Armillaria root rot fungus</name>
    <dbReference type="NCBI Taxonomy" id="47428"/>
    <lineage>
        <taxon>Eukaryota</taxon>
        <taxon>Fungi</taxon>
        <taxon>Dikarya</taxon>
        <taxon>Basidiomycota</taxon>
        <taxon>Agaricomycotina</taxon>
        <taxon>Agaricomycetes</taxon>
        <taxon>Agaricomycetidae</taxon>
        <taxon>Agaricales</taxon>
        <taxon>Marasmiineae</taxon>
        <taxon>Physalacriaceae</taxon>
        <taxon>Armillaria</taxon>
    </lineage>
</organism>
<evidence type="ECO:0000256" key="1">
    <source>
        <dbReference type="SAM" id="MobiDB-lite"/>
    </source>
</evidence>
<accession>A0A284RDM7</accession>
<dbReference type="AlphaFoldDB" id="A0A284RDM7"/>
<evidence type="ECO:0000313" key="2">
    <source>
        <dbReference type="EMBL" id="SJL06854.1"/>
    </source>
</evidence>
<reference evidence="3" key="1">
    <citation type="journal article" date="2017" name="Nat. Ecol. Evol.">
        <title>Genome expansion and lineage-specific genetic innovations in the forest pathogenic fungi Armillaria.</title>
        <authorList>
            <person name="Sipos G."/>
            <person name="Prasanna A.N."/>
            <person name="Walter M.C."/>
            <person name="O'Connor E."/>
            <person name="Balint B."/>
            <person name="Krizsan K."/>
            <person name="Kiss B."/>
            <person name="Hess J."/>
            <person name="Varga T."/>
            <person name="Slot J."/>
            <person name="Riley R."/>
            <person name="Boka B."/>
            <person name="Rigling D."/>
            <person name="Barry K."/>
            <person name="Lee J."/>
            <person name="Mihaltcheva S."/>
            <person name="LaButti K."/>
            <person name="Lipzen A."/>
            <person name="Waldron R."/>
            <person name="Moloney N.M."/>
            <person name="Sperisen C."/>
            <person name="Kredics L."/>
            <person name="Vagvoelgyi C."/>
            <person name="Patrignani A."/>
            <person name="Fitzpatrick D."/>
            <person name="Nagy I."/>
            <person name="Doyle S."/>
            <person name="Anderson J.B."/>
            <person name="Grigoriev I.V."/>
            <person name="Gueldener U."/>
            <person name="Muensterkoetter M."/>
            <person name="Nagy L.G."/>
        </authorList>
    </citation>
    <scope>NUCLEOTIDE SEQUENCE [LARGE SCALE GENOMIC DNA]</scope>
    <source>
        <strain evidence="3">C18/9</strain>
    </source>
</reference>
<dbReference type="EMBL" id="FUEG01000007">
    <property type="protein sequence ID" value="SJL06854.1"/>
    <property type="molecule type" value="Genomic_DNA"/>
</dbReference>
<proteinExistence type="predicted"/>